<sequence>MLGELLRHLRIYGVLLRNSFMVQMEYRFNFYAGLVMETGFLLSKLAYAYVIVSADVDFGGLRPSEALVVLGCYTLLTGFYTCFFMANNFELSAKIRNGDLDLVLVKPASGLFLVSCARAEFSLLLPNAIAGIAMIVYGAQLSDVPLSAATVAATLVALGLSLSVAYAIMILPQFLAFWFGTTHAVTQLSHSLWDLNTVPAAAFARGVRLFGTFALPIFMVTNYPAYLLLGKLPAHGYLWLLAAPVVWLGLTVALWRFALRAYSSASGWSQ</sequence>
<dbReference type="PANTHER" id="PTHR36833:SF1">
    <property type="entry name" value="INTEGRAL MEMBRANE TRANSPORT PROTEIN"/>
    <property type="match status" value="1"/>
</dbReference>
<dbReference type="PANTHER" id="PTHR36833">
    <property type="entry name" value="SLR0610 PROTEIN-RELATED"/>
    <property type="match status" value="1"/>
</dbReference>
<evidence type="ECO:0000313" key="2">
    <source>
        <dbReference type="Proteomes" id="UP000061569"/>
    </source>
</evidence>
<organism evidence="1 2">
    <name type="scientific">Lysobacter enzymogenes</name>
    <dbReference type="NCBI Taxonomy" id="69"/>
    <lineage>
        <taxon>Bacteria</taxon>
        <taxon>Pseudomonadati</taxon>
        <taxon>Pseudomonadota</taxon>
        <taxon>Gammaproteobacteria</taxon>
        <taxon>Lysobacterales</taxon>
        <taxon>Lysobacteraceae</taxon>
        <taxon>Lysobacter</taxon>
    </lineage>
</organism>
<name>A0A0S2DHE0_LYSEN</name>
<dbReference type="Pfam" id="PF06182">
    <property type="entry name" value="ABC2_membrane_6"/>
    <property type="match status" value="1"/>
</dbReference>
<protein>
    <submittedName>
        <fullName evidence="1">Membrane protein</fullName>
    </submittedName>
</protein>
<dbReference type="EMBL" id="CP013140">
    <property type="protein sequence ID" value="ALN57876.1"/>
    <property type="molecule type" value="Genomic_DNA"/>
</dbReference>
<dbReference type="RefSeq" id="WP_057947609.1">
    <property type="nucleotide sequence ID" value="NZ_CP067396.1"/>
</dbReference>
<proteinExistence type="predicted"/>
<accession>A0A0S2DHE0</accession>
<dbReference type="AlphaFoldDB" id="A0A0S2DHE0"/>
<evidence type="ECO:0000313" key="1">
    <source>
        <dbReference type="EMBL" id="ALN57876.1"/>
    </source>
</evidence>
<dbReference type="KEGG" id="lez:GLE_2527"/>
<dbReference type="PATRIC" id="fig|69.6.peg.2489"/>
<reference evidence="1 2" key="1">
    <citation type="submission" date="2015-11" db="EMBL/GenBank/DDBJ databases">
        <title>Genome sequences of Lysobacter enzymogenes strain C3 and Lysobacter antibioticus ATCC 29479.</title>
        <authorList>
            <person name="Kobayashi D.Y."/>
        </authorList>
    </citation>
    <scope>NUCLEOTIDE SEQUENCE [LARGE SCALE GENOMIC DNA]</scope>
    <source>
        <strain evidence="1 2">C3</strain>
    </source>
</reference>
<gene>
    <name evidence="1" type="ORF">GLE_2527</name>
</gene>
<dbReference type="OrthoDB" id="9788195at2"/>
<dbReference type="InterPro" id="IPR010390">
    <property type="entry name" value="ABC-2_transporter-like"/>
</dbReference>
<dbReference type="Proteomes" id="UP000061569">
    <property type="component" value="Chromosome"/>
</dbReference>
<dbReference type="STRING" id="69.GLE_2527"/>